<dbReference type="Proteomes" id="UP001434883">
    <property type="component" value="Unassembled WGS sequence"/>
</dbReference>
<evidence type="ECO:0000313" key="3">
    <source>
        <dbReference type="Proteomes" id="UP001434883"/>
    </source>
</evidence>
<protein>
    <submittedName>
        <fullName evidence="2">Uncharacterized protein</fullName>
    </submittedName>
</protein>
<keyword evidence="3" id="KW-1185">Reference proteome</keyword>
<organism evidence="2 3">
    <name type="scientific">Xenoophorus captivus</name>
    <dbReference type="NCBI Taxonomy" id="1517983"/>
    <lineage>
        <taxon>Eukaryota</taxon>
        <taxon>Metazoa</taxon>
        <taxon>Chordata</taxon>
        <taxon>Craniata</taxon>
        <taxon>Vertebrata</taxon>
        <taxon>Euteleostomi</taxon>
        <taxon>Actinopterygii</taxon>
        <taxon>Neopterygii</taxon>
        <taxon>Teleostei</taxon>
        <taxon>Neoteleostei</taxon>
        <taxon>Acanthomorphata</taxon>
        <taxon>Ovalentaria</taxon>
        <taxon>Atherinomorphae</taxon>
        <taxon>Cyprinodontiformes</taxon>
        <taxon>Goodeidae</taxon>
        <taxon>Xenoophorus</taxon>
    </lineage>
</organism>
<evidence type="ECO:0000256" key="1">
    <source>
        <dbReference type="SAM" id="MobiDB-lite"/>
    </source>
</evidence>
<evidence type="ECO:0000313" key="2">
    <source>
        <dbReference type="EMBL" id="MEQ2211132.1"/>
    </source>
</evidence>
<proteinExistence type="predicted"/>
<gene>
    <name evidence="2" type="ORF">XENOCAPTIV_027791</name>
</gene>
<accession>A0ABV0RUV9</accession>
<reference evidence="2 3" key="1">
    <citation type="submission" date="2021-06" db="EMBL/GenBank/DDBJ databases">
        <authorList>
            <person name="Palmer J.M."/>
        </authorList>
    </citation>
    <scope>NUCLEOTIDE SEQUENCE [LARGE SCALE GENOMIC DNA]</scope>
    <source>
        <strain evidence="2 3">XC_2019</strain>
        <tissue evidence="2">Muscle</tissue>
    </source>
</reference>
<dbReference type="EMBL" id="JAHRIN010057772">
    <property type="protein sequence ID" value="MEQ2211132.1"/>
    <property type="molecule type" value="Genomic_DNA"/>
</dbReference>
<name>A0ABV0RUV9_9TELE</name>
<feature type="region of interest" description="Disordered" evidence="1">
    <location>
        <begin position="18"/>
        <end position="69"/>
    </location>
</feature>
<sequence>VLLTSPWLFASESERQAIEDNGPWVPAGLQLQDQDQDRYGPQSHGVSTNPRNDDSDGWHAGFHGNQQLT</sequence>
<comment type="caution">
    <text evidence="2">The sequence shown here is derived from an EMBL/GenBank/DDBJ whole genome shotgun (WGS) entry which is preliminary data.</text>
</comment>
<feature type="non-terminal residue" evidence="2">
    <location>
        <position position="1"/>
    </location>
</feature>